<comment type="similarity">
    <text evidence="2 14">Belongs to the complex I NDUFA13 subunit family.</text>
</comment>
<accession>A0AAN9FUT9</accession>
<evidence type="ECO:0000256" key="12">
    <source>
        <dbReference type="ARBA" id="ARBA00045908"/>
    </source>
</evidence>
<organism evidence="15 16">
    <name type="scientific">Halocaridina rubra</name>
    <name type="common">Hawaiian red shrimp</name>
    <dbReference type="NCBI Taxonomy" id="373956"/>
    <lineage>
        <taxon>Eukaryota</taxon>
        <taxon>Metazoa</taxon>
        <taxon>Ecdysozoa</taxon>
        <taxon>Arthropoda</taxon>
        <taxon>Crustacea</taxon>
        <taxon>Multicrustacea</taxon>
        <taxon>Malacostraca</taxon>
        <taxon>Eumalacostraca</taxon>
        <taxon>Eucarida</taxon>
        <taxon>Decapoda</taxon>
        <taxon>Pleocyemata</taxon>
        <taxon>Caridea</taxon>
        <taxon>Atyoidea</taxon>
        <taxon>Atyidae</taxon>
        <taxon>Halocaridina</taxon>
    </lineage>
</organism>
<keyword evidence="5 14" id="KW-0679">Respiratory chain</keyword>
<evidence type="ECO:0000256" key="1">
    <source>
        <dbReference type="ARBA" id="ARBA00004298"/>
    </source>
</evidence>
<keyword evidence="8 14" id="KW-0249">Electron transport</keyword>
<evidence type="ECO:0000256" key="2">
    <source>
        <dbReference type="ARBA" id="ARBA00007312"/>
    </source>
</evidence>
<keyword evidence="10 14" id="KW-0496">Mitochondrion</keyword>
<protein>
    <recommendedName>
        <fullName evidence="3 14">NADH dehydrogenase [ubiquinone] 1 alpha subcomplex subunit 13</fullName>
    </recommendedName>
</protein>
<dbReference type="Pfam" id="PF06212">
    <property type="entry name" value="GRIM-19"/>
    <property type="match status" value="1"/>
</dbReference>
<comment type="subunit">
    <text evidence="13">Complex I is composed of 45 different subunits. Interacts with CARD15, but not with CARD4. Interacts with STAT3, but not with STAT1, STAT2 and STAT5A. Interacts with OLFM4.</text>
</comment>
<evidence type="ECO:0000256" key="11">
    <source>
        <dbReference type="ARBA" id="ARBA00023136"/>
    </source>
</evidence>
<dbReference type="PANTHER" id="PTHR12966:SF0">
    <property type="entry name" value="NADH DEHYDROGENASE [UBIQUINONE] 1 ALPHA SUBCOMPLEX SUBUNIT 13"/>
    <property type="match status" value="1"/>
</dbReference>
<evidence type="ECO:0000256" key="9">
    <source>
        <dbReference type="ARBA" id="ARBA00022989"/>
    </source>
</evidence>
<keyword evidence="7 14" id="KW-0999">Mitochondrion inner membrane</keyword>
<dbReference type="AlphaFoldDB" id="A0AAN9FUT9"/>
<reference evidence="15 16" key="1">
    <citation type="submission" date="2023-11" db="EMBL/GenBank/DDBJ databases">
        <title>Halocaridina rubra genome assembly.</title>
        <authorList>
            <person name="Smith C."/>
        </authorList>
    </citation>
    <scope>NUCLEOTIDE SEQUENCE [LARGE SCALE GENOMIC DNA]</scope>
    <source>
        <strain evidence="15">EP-1</strain>
        <tissue evidence="15">Whole</tissue>
    </source>
</reference>
<keyword evidence="6 14" id="KW-0812">Transmembrane</keyword>
<keyword evidence="4 14" id="KW-0813">Transport</keyword>
<comment type="caution">
    <text evidence="15">The sequence shown here is derived from an EMBL/GenBank/DDBJ whole genome shotgun (WGS) entry which is preliminary data.</text>
</comment>
<evidence type="ECO:0000256" key="5">
    <source>
        <dbReference type="ARBA" id="ARBA00022660"/>
    </source>
</evidence>
<dbReference type="GO" id="GO:0045271">
    <property type="term" value="C:respiratory chain complex I"/>
    <property type="evidence" value="ECO:0007669"/>
    <property type="project" value="UniProtKB-UniRule"/>
</dbReference>
<evidence type="ECO:0000256" key="13">
    <source>
        <dbReference type="ARBA" id="ARBA00046797"/>
    </source>
</evidence>
<evidence type="ECO:0000313" key="15">
    <source>
        <dbReference type="EMBL" id="KAK7087018.1"/>
    </source>
</evidence>
<dbReference type="EMBL" id="JAXCGZ010000020">
    <property type="protein sequence ID" value="KAK7087018.1"/>
    <property type="molecule type" value="Genomic_DNA"/>
</dbReference>
<sequence>MATHTQDLPPKGGYSPINFKRIPARSYFSGLHIFIGYGIATAIGSYAYYHTHKVIKKEEIEMRSGEFALLPLLFAERDRAFLKQVRANREEEEKLMANVEGWETGTYYGEPIYKTVPKNKLIDPIIQEFYAHGPSKALTRQAFFSSWV</sequence>
<evidence type="ECO:0000256" key="10">
    <source>
        <dbReference type="ARBA" id="ARBA00023128"/>
    </source>
</evidence>
<dbReference type="PANTHER" id="PTHR12966">
    <property type="entry name" value="NADH DEHYDROGENASE UBIQUINONE 1 ALPHA SUBCOMPLEX SUBUNIT 13"/>
    <property type="match status" value="1"/>
</dbReference>
<dbReference type="InterPro" id="IPR009346">
    <property type="entry name" value="GRIM-19"/>
</dbReference>
<dbReference type="GO" id="GO:0005743">
    <property type="term" value="C:mitochondrial inner membrane"/>
    <property type="evidence" value="ECO:0007669"/>
    <property type="project" value="UniProtKB-SubCell"/>
</dbReference>
<evidence type="ECO:0000256" key="8">
    <source>
        <dbReference type="ARBA" id="ARBA00022982"/>
    </source>
</evidence>
<keyword evidence="9 14" id="KW-1133">Transmembrane helix</keyword>
<gene>
    <name evidence="15" type="primary">Ndufa13</name>
    <name evidence="15" type="ORF">SK128_001517</name>
</gene>
<name>A0AAN9FUT9_HALRR</name>
<evidence type="ECO:0000256" key="6">
    <source>
        <dbReference type="ARBA" id="ARBA00022692"/>
    </source>
</evidence>
<comment type="function">
    <text evidence="14">Complex I functions in the transfer of electrons from NADH to the respiratory chain. Accessory subunit of the mitochondrial membrane respiratory chain NADH dehydrogenase (Complex I), that is believed not to be involved in catalysis.</text>
</comment>
<proteinExistence type="inferred from homology"/>
<keyword evidence="11 14" id="KW-0472">Membrane</keyword>
<evidence type="ECO:0000256" key="4">
    <source>
        <dbReference type="ARBA" id="ARBA00022448"/>
    </source>
</evidence>
<dbReference type="Proteomes" id="UP001381693">
    <property type="component" value="Unassembled WGS sequence"/>
</dbReference>
<keyword evidence="16" id="KW-1185">Reference proteome</keyword>
<feature type="transmembrane region" description="Helical" evidence="14">
    <location>
        <begin position="27"/>
        <end position="49"/>
    </location>
</feature>
<evidence type="ECO:0000256" key="14">
    <source>
        <dbReference type="RuleBase" id="RU368034"/>
    </source>
</evidence>
<evidence type="ECO:0000256" key="7">
    <source>
        <dbReference type="ARBA" id="ARBA00022792"/>
    </source>
</evidence>
<comment type="subcellular location">
    <subcellularLocation>
        <location evidence="1 14">Mitochondrion inner membrane</location>
        <topology evidence="1 14">Single-pass membrane protein</topology>
        <orientation evidence="1 14">Matrix side</orientation>
    </subcellularLocation>
</comment>
<comment type="function">
    <text evidence="12">Accessory subunit of the mitochondrial membrane respiratory chain NADH dehydrogenase (Complex I), that is believed not to be involved in catalysis. Complex I functions in the transfer of electrons from NADH to the respiratory chain. The immediate electron acceptor for the enzyme is believed to be ubiquinone. Involved in the interferon/all-trans-retinoic acid (IFN/RA) induced cell death. This apoptotic activity is inhibited by interaction with viral IRF1. Prevents the transactivation of STAT3 target genes. May play a role in CARD15-mediated innate mucosal responses and serve to regulate intestinal epithelial cell responses to microbes.</text>
</comment>
<evidence type="ECO:0000256" key="3">
    <source>
        <dbReference type="ARBA" id="ARBA00018192"/>
    </source>
</evidence>
<evidence type="ECO:0000313" key="16">
    <source>
        <dbReference type="Proteomes" id="UP001381693"/>
    </source>
</evidence>